<protein>
    <submittedName>
        <fullName evidence="1">Uncharacterized protein</fullName>
    </submittedName>
</protein>
<name>A0ACC1D3C6_9NEOP</name>
<gene>
    <name evidence="1" type="ORF">K1T71_006134</name>
</gene>
<comment type="caution">
    <text evidence="1">The sequence shown here is derived from an EMBL/GenBank/DDBJ whole genome shotgun (WGS) entry which is preliminary data.</text>
</comment>
<sequence>MLVTYLALALLLFYIIENVFRKPPEYPPGPSRLPLLGNIISVYLKLKEAKYYHEVWQAWAKKYGDIIGLQLGFVNVVIVTGKDLIREVSSREVFEGRPDGFFYTMRSFGKKLGIVFSDGPTWSSTRLTVLKYLKKFGYNARFMETYISEECKALVKLRLGDAGKPVTLNHMFHITIVNIMWQLVAGKRYDLEDQRLKKLCNLITDLFKAVDMSGGVLNFVPFLRYLFPNAIGYTKLKLIHNNIHQFLEETIKEHKSKLDINNPKDVIDALLIDMLEHKEKTLSIKELQVVCLDLLEAGMETVSSTAVFMLLYIVRDEAVQTKLHKEIDEVIGRFQTPSLNDKVRMVYTEAVLLETLRMSSVAAVGIPHMALEDAILGSYLIPKGTFILLSMYQLHHAQHWKDPYVFRPERFLTKDGNLMQDDWLMPFGAGRRRCIGEGLARAELFLFLTHLLQKFRLKVPDGESLPSVEPVDGLTLSAKPFKLVFEPIL</sequence>
<proteinExistence type="predicted"/>
<evidence type="ECO:0000313" key="1">
    <source>
        <dbReference type="EMBL" id="KAJ0178311.1"/>
    </source>
</evidence>
<organism evidence="1 2">
    <name type="scientific">Dendrolimus kikuchii</name>
    <dbReference type="NCBI Taxonomy" id="765133"/>
    <lineage>
        <taxon>Eukaryota</taxon>
        <taxon>Metazoa</taxon>
        <taxon>Ecdysozoa</taxon>
        <taxon>Arthropoda</taxon>
        <taxon>Hexapoda</taxon>
        <taxon>Insecta</taxon>
        <taxon>Pterygota</taxon>
        <taxon>Neoptera</taxon>
        <taxon>Endopterygota</taxon>
        <taxon>Lepidoptera</taxon>
        <taxon>Glossata</taxon>
        <taxon>Ditrysia</taxon>
        <taxon>Bombycoidea</taxon>
        <taxon>Lasiocampidae</taxon>
        <taxon>Dendrolimus</taxon>
    </lineage>
</organism>
<evidence type="ECO:0000313" key="2">
    <source>
        <dbReference type="Proteomes" id="UP000824533"/>
    </source>
</evidence>
<dbReference type="Proteomes" id="UP000824533">
    <property type="component" value="Linkage Group LG10"/>
</dbReference>
<keyword evidence="2" id="KW-1185">Reference proteome</keyword>
<reference evidence="1 2" key="1">
    <citation type="journal article" date="2021" name="Front. Genet.">
        <title>Chromosome-Level Genome Assembly Reveals Significant Gene Expansion in the Toll and IMD Signaling Pathways of Dendrolimus kikuchii.</title>
        <authorList>
            <person name="Zhou J."/>
            <person name="Wu P."/>
            <person name="Xiong Z."/>
            <person name="Liu N."/>
            <person name="Zhao N."/>
            <person name="Ji M."/>
            <person name="Qiu Y."/>
            <person name="Yang B."/>
        </authorList>
    </citation>
    <scope>NUCLEOTIDE SEQUENCE [LARGE SCALE GENOMIC DNA]</scope>
    <source>
        <strain evidence="1">Ann1</strain>
    </source>
</reference>
<dbReference type="EMBL" id="CM034396">
    <property type="protein sequence ID" value="KAJ0178311.1"/>
    <property type="molecule type" value="Genomic_DNA"/>
</dbReference>
<accession>A0ACC1D3C6</accession>